<evidence type="ECO:0000313" key="2">
    <source>
        <dbReference type="Proteomes" id="UP000729402"/>
    </source>
</evidence>
<dbReference type="AlphaFoldDB" id="A0A8J5W4F7"/>
<evidence type="ECO:0000313" key="1">
    <source>
        <dbReference type="EMBL" id="KAG8075619.1"/>
    </source>
</evidence>
<reference evidence="1" key="2">
    <citation type="submission" date="2021-02" db="EMBL/GenBank/DDBJ databases">
        <authorList>
            <person name="Kimball J.A."/>
            <person name="Haas M.W."/>
            <person name="Macchietto M."/>
            <person name="Kono T."/>
            <person name="Duquette J."/>
            <person name="Shao M."/>
        </authorList>
    </citation>
    <scope>NUCLEOTIDE SEQUENCE</scope>
    <source>
        <tissue evidence="1">Fresh leaf tissue</tissue>
    </source>
</reference>
<sequence length="106" mass="11698">MASATVVWRRYGAVWRLPRPWRPPYTAAAATTVWGSGRDATRVRRGEGAAWALRGEGATRGLHSEGAARGEGIVWRWLEGMGGGWREWEVRERKGGLRKLGLGNGL</sequence>
<name>A0A8J5W4F7_ZIZPA</name>
<dbReference type="EMBL" id="JAAALK010000283">
    <property type="protein sequence ID" value="KAG8075619.1"/>
    <property type="molecule type" value="Genomic_DNA"/>
</dbReference>
<accession>A0A8J5W4F7</accession>
<dbReference type="Proteomes" id="UP000729402">
    <property type="component" value="Unassembled WGS sequence"/>
</dbReference>
<organism evidence="1 2">
    <name type="scientific">Zizania palustris</name>
    <name type="common">Northern wild rice</name>
    <dbReference type="NCBI Taxonomy" id="103762"/>
    <lineage>
        <taxon>Eukaryota</taxon>
        <taxon>Viridiplantae</taxon>
        <taxon>Streptophyta</taxon>
        <taxon>Embryophyta</taxon>
        <taxon>Tracheophyta</taxon>
        <taxon>Spermatophyta</taxon>
        <taxon>Magnoliopsida</taxon>
        <taxon>Liliopsida</taxon>
        <taxon>Poales</taxon>
        <taxon>Poaceae</taxon>
        <taxon>BOP clade</taxon>
        <taxon>Oryzoideae</taxon>
        <taxon>Oryzeae</taxon>
        <taxon>Zizaniinae</taxon>
        <taxon>Zizania</taxon>
    </lineage>
</organism>
<gene>
    <name evidence="1" type="ORF">GUJ93_ZPchr0006g46382</name>
</gene>
<protein>
    <submittedName>
        <fullName evidence="1">Uncharacterized protein</fullName>
    </submittedName>
</protein>
<reference evidence="1" key="1">
    <citation type="journal article" date="2021" name="bioRxiv">
        <title>Whole Genome Assembly and Annotation of Northern Wild Rice, Zizania palustris L., Supports a Whole Genome Duplication in the Zizania Genus.</title>
        <authorList>
            <person name="Haas M."/>
            <person name="Kono T."/>
            <person name="Macchietto M."/>
            <person name="Millas R."/>
            <person name="McGilp L."/>
            <person name="Shao M."/>
            <person name="Duquette J."/>
            <person name="Hirsch C.N."/>
            <person name="Kimball J."/>
        </authorList>
    </citation>
    <scope>NUCLEOTIDE SEQUENCE</scope>
    <source>
        <tissue evidence="1">Fresh leaf tissue</tissue>
    </source>
</reference>
<comment type="caution">
    <text evidence="1">The sequence shown here is derived from an EMBL/GenBank/DDBJ whole genome shotgun (WGS) entry which is preliminary data.</text>
</comment>
<proteinExistence type="predicted"/>
<keyword evidence="2" id="KW-1185">Reference proteome</keyword>